<dbReference type="Proteomes" id="UP000222310">
    <property type="component" value="Unassembled WGS sequence"/>
</dbReference>
<keyword evidence="1" id="KW-1133">Transmembrane helix</keyword>
<comment type="caution">
    <text evidence="2">The sequence shown here is derived from an EMBL/GenBank/DDBJ whole genome shotgun (WGS) entry which is preliminary data.</text>
</comment>
<gene>
    <name evidence="2" type="ORF">VF08_31585</name>
</gene>
<organism evidence="2 3">
    <name type="scientific">Nostoc linckia z8</name>
    <dbReference type="NCBI Taxonomy" id="1628746"/>
    <lineage>
        <taxon>Bacteria</taxon>
        <taxon>Bacillati</taxon>
        <taxon>Cyanobacteriota</taxon>
        <taxon>Cyanophyceae</taxon>
        <taxon>Nostocales</taxon>
        <taxon>Nostocaceae</taxon>
        <taxon>Nostoc</taxon>
    </lineage>
</organism>
<keyword evidence="1" id="KW-0472">Membrane</keyword>
<evidence type="ECO:0000313" key="3">
    <source>
        <dbReference type="Proteomes" id="UP000222310"/>
    </source>
</evidence>
<evidence type="ECO:0000313" key="2">
    <source>
        <dbReference type="EMBL" id="PHJ95695.1"/>
    </source>
</evidence>
<evidence type="ECO:0000256" key="1">
    <source>
        <dbReference type="SAM" id="Phobius"/>
    </source>
</evidence>
<keyword evidence="1" id="KW-0812">Transmembrane</keyword>
<sequence length="128" mass="14636">MYDNQTLQKAVVANKNLDQIIHNEAKKEQPPTNQLTIPDIAISLSPLGFIIGWVVFLVVLQKIRSFLDQKMVFPTNTSHKLPCKNCRFYSNNNYIKCAVKPCIVLTEEAINCPEYSPIHKRFGSKKFP</sequence>
<accession>A0A9Q5Z698</accession>
<name>A0A9Q5Z698_NOSLI</name>
<feature type="transmembrane region" description="Helical" evidence="1">
    <location>
        <begin position="40"/>
        <end position="60"/>
    </location>
</feature>
<protein>
    <submittedName>
        <fullName evidence="2">Uncharacterized protein</fullName>
    </submittedName>
</protein>
<dbReference type="EMBL" id="LAHD01000139">
    <property type="protein sequence ID" value="PHJ95695.1"/>
    <property type="molecule type" value="Genomic_DNA"/>
</dbReference>
<dbReference type="AlphaFoldDB" id="A0A9Q5Z698"/>
<proteinExistence type="predicted"/>
<reference evidence="2 3" key="1">
    <citation type="submission" date="2015-02" db="EMBL/GenBank/DDBJ databases">
        <title>Nostoc linckia genome annotation.</title>
        <authorList>
            <person name="Zhou Z."/>
        </authorList>
    </citation>
    <scope>NUCLEOTIDE SEQUENCE [LARGE SCALE GENOMIC DNA]</scope>
    <source>
        <strain evidence="3">z8</strain>
    </source>
</reference>